<evidence type="ECO:0000259" key="9">
    <source>
        <dbReference type="Pfam" id="PF00122"/>
    </source>
</evidence>
<proteinExistence type="predicted"/>
<dbReference type="GO" id="GO:0005524">
    <property type="term" value="F:ATP binding"/>
    <property type="evidence" value="ECO:0007669"/>
    <property type="project" value="InterPro"/>
</dbReference>
<dbReference type="InterPro" id="IPR023214">
    <property type="entry name" value="HAD_sf"/>
</dbReference>
<dbReference type="InterPro" id="IPR006068">
    <property type="entry name" value="ATPase_P-typ_cation-transptr_C"/>
</dbReference>
<dbReference type="PATRIC" id="fig|1165867.3.peg.1215"/>
<dbReference type="PANTHER" id="PTHR24093">
    <property type="entry name" value="CATION TRANSPORTING ATPASE"/>
    <property type="match status" value="1"/>
</dbReference>
<evidence type="ECO:0000313" key="12">
    <source>
        <dbReference type="Proteomes" id="UP000006447"/>
    </source>
</evidence>
<reference evidence="11 12" key="1">
    <citation type="journal article" date="2012" name="J. Bacteriol.">
        <title>Draft genome sequence of the nitrophenol-degrading actinomycete Rhodococcus imtechensis RKJ300.</title>
        <authorList>
            <person name="Vikram S."/>
            <person name="Kumar S."/>
            <person name="Subramanian S."/>
            <person name="Raghava G.P."/>
        </authorList>
    </citation>
    <scope>NUCLEOTIDE SEQUENCE [LARGE SCALE GENOMIC DNA]</scope>
    <source>
        <strain evidence="11 12">RKJ300</strain>
    </source>
</reference>
<keyword evidence="5" id="KW-1278">Translocase</keyword>
<dbReference type="PRINTS" id="PR00119">
    <property type="entry name" value="CATATPASE"/>
</dbReference>
<protein>
    <submittedName>
        <fullName evidence="11">Metal cation transporting ATPase</fullName>
    </submittedName>
</protein>
<dbReference type="SUPFAM" id="SSF56784">
    <property type="entry name" value="HAD-like"/>
    <property type="match status" value="1"/>
</dbReference>
<dbReference type="InterPro" id="IPR036412">
    <property type="entry name" value="HAD-like_sf"/>
</dbReference>
<dbReference type="NCBIfam" id="TIGR01494">
    <property type="entry name" value="ATPase_P-type"/>
    <property type="match status" value="2"/>
</dbReference>
<dbReference type="Pfam" id="PF00689">
    <property type="entry name" value="Cation_ATPase_C"/>
    <property type="match status" value="1"/>
</dbReference>
<dbReference type="GO" id="GO:0016887">
    <property type="term" value="F:ATP hydrolysis activity"/>
    <property type="evidence" value="ECO:0007669"/>
    <property type="project" value="InterPro"/>
</dbReference>
<dbReference type="InterPro" id="IPR023298">
    <property type="entry name" value="ATPase_P-typ_TM_dom_sf"/>
</dbReference>
<keyword evidence="3" id="KW-0479">Metal-binding</keyword>
<dbReference type="SFLD" id="SFLDS00003">
    <property type="entry name" value="Haloacid_Dehalogenase"/>
    <property type="match status" value="1"/>
</dbReference>
<evidence type="ECO:0000256" key="7">
    <source>
        <dbReference type="ARBA" id="ARBA00023136"/>
    </source>
</evidence>
<dbReference type="GO" id="GO:0005886">
    <property type="term" value="C:plasma membrane"/>
    <property type="evidence" value="ECO:0007669"/>
    <property type="project" value="UniProtKB-SubCell"/>
</dbReference>
<dbReference type="RefSeq" id="WP_007296424.1">
    <property type="nucleotide sequence ID" value="NZ_AJJH01000023.1"/>
</dbReference>
<dbReference type="InterPro" id="IPR001757">
    <property type="entry name" value="P_typ_ATPase"/>
</dbReference>
<dbReference type="InterPro" id="IPR008250">
    <property type="entry name" value="ATPase_P-typ_transduc_dom_A_sf"/>
</dbReference>
<evidence type="ECO:0000256" key="1">
    <source>
        <dbReference type="ARBA" id="ARBA00004651"/>
    </source>
</evidence>
<dbReference type="PRINTS" id="PR00120">
    <property type="entry name" value="HATPASE"/>
</dbReference>
<evidence type="ECO:0000256" key="3">
    <source>
        <dbReference type="ARBA" id="ARBA00022723"/>
    </source>
</evidence>
<keyword evidence="2" id="KW-0812">Transmembrane</keyword>
<dbReference type="SUPFAM" id="SSF81665">
    <property type="entry name" value="Calcium ATPase, transmembrane domain M"/>
    <property type="match status" value="1"/>
</dbReference>
<evidence type="ECO:0000259" key="10">
    <source>
        <dbReference type="Pfam" id="PF00689"/>
    </source>
</evidence>
<comment type="subcellular location">
    <subcellularLocation>
        <location evidence="1">Cell membrane</location>
        <topology evidence="1">Multi-pass membrane protein</topology>
    </subcellularLocation>
</comment>
<evidence type="ECO:0000256" key="8">
    <source>
        <dbReference type="ARBA" id="ARBA00049360"/>
    </source>
</evidence>
<evidence type="ECO:0000313" key="11">
    <source>
        <dbReference type="EMBL" id="EID80883.1"/>
    </source>
</evidence>
<evidence type="ECO:0000256" key="2">
    <source>
        <dbReference type="ARBA" id="ARBA00022692"/>
    </source>
</evidence>
<name>I0WWW7_RHOOP</name>
<dbReference type="InterPro" id="IPR023299">
    <property type="entry name" value="ATPase_P-typ_cyto_dom_N"/>
</dbReference>
<dbReference type="EMBL" id="AJJH01000023">
    <property type="protein sequence ID" value="EID80883.1"/>
    <property type="molecule type" value="Genomic_DNA"/>
</dbReference>
<sequence length="1463" mass="149098">MAAAGAITLDTTLIGAGTAAGVGTALLRAPAEVAAAAPSPSDLFRMLAGTAREAVGGEPARRWGFGENRTWIEVRGLDGPNGQALGERVLETVRSAPGVQHAELHRPWSRIVVAAAGCGPTPEALCRIVADTENYFSSDGCAGRPLDLPGDEVVLVGHLVAAGIVLAGLGVSLGGRVLRLPRLPGAVAAPVIVADYQPRVRAVVESAIGADATDLVFAVVTAASYTLSLSPASLAVEATTRVAALAEALSGRRAWRALEATFAPQATADELPPSVRPGARPAGPIERYADRAGLAGLAGAVGLGTLTANPVTAGTAAMVAAPKATRSARELFAATLGRGLNERHGVLMLQPAALRRLDRVDTVVIDPRALYTAALSVSRVLGVRERDRTRVWASARESVACGGLTPGWHPVSAVPDAPQEADADARVLVSSVHDRYASAVIAEARRAGVKVISVDDDALRSLRNGFDHLQPLGDSVDQTLREVVAGLQRDGATVAVVAAGAPRALALADVGIAVARDGVAPSWGAHLLAADLTGVWRVLRALPAARAASRRGVEVSLNASLLGALLMLPGVPGTGTESVTVGAAGGLWTGYSLARGVLGAALPVPRSGHEWHAMPIAEARRLLPPLPDDDVSPGRGSPVSLISSPMTLLLSARPVTSTWDFVRAVRSELSDPLTPVLATCAAASAVLGSPLDAVLVGSVLMLNASISATQRLRAEQVLKKLLAVQDPPARRITGPGLYVDVAAVRLRPGDVIEIRPGEVAPADGRLLAAPGVEVDESSLTGESLPVSRQTEPTPGAPLAERTCMIYAGTTVLTGTATALVTSVGRATESRRATAMAPAKVREVGLQSQLSVLTGRALPISFGGGALVTALGLLRGTGIRASVISGVAITVAAVPEGLPLVATLAQVSAARRLTKSAALVRTPRSIEALGRVDVVCFDKTGTLSENRLRVSSVEPAPGFSREQVLAYAARTGWSENGGPPDHATDVAVVEAADAASAIYGERRRVAYLPFRSGRSYAAAVAGTHLAVKGAPEAVLAAFTEKNTALAERVQSMAAAGLRVIAVGQRHLTARQAEASADDPDALVALAQQQLQPVGLLGLSDTPRADAIGLLPALLEQNIAVRLITGDHPVTALAIAEELGMPVTPAQVISGAEWDTLSQTEQERAVADCLVFARMSPENKVQIVQTLERAGRVCAMVGDGANDAAAIRAASVGIGVASRGSDPARGAADIVLLDGRVGALLDALDEGRQLWHRVDAAVAVLLGGNSGEVAFALIGSVATGHSPLNARQLLLVNMLTDALPAAALAVSSPNHTSPEASAAHGPDQAALLRTVAVRGATTAAGATAAWVAASLTGTRQRASTVALIALVGSQLGQTLLDSRSPLVVATSLGSIAAMAALISTPGISQFLGCVPVGPLGWAQGLGSATAATAAAALAPDLVGRLPGIDAVVRAVVHTNADDGDDGDDE</sequence>
<keyword evidence="4" id="KW-0460">Magnesium</keyword>
<evidence type="ECO:0000256" key="5">
    <source>
        <dbReference type="ARBA" id="ARBA00022967"/>
    </source>
</evidence>
<dbReference type="Pfam" id="PF00122">
    <property type="entry name" value="E1-E2_ATPase"/>
    <property type="match status" value="1"/>
</dbReference>
<dbReference type="PANTHER" id="PTHR24093:SF513">
    <property type="entry name" value="CATION-TRANSPORTING ATPASE I-RELATED"/>
    <property type="match status" value="1"/>
</dbReference>
<comment type="catalytic activity">
    <reaction evidence="8">
        <text>ATP + H2O = ADP + phosphate + H(+)</text>
        <dbReference type="Rhea" id="RHEA:13065"/>
        <dbReference type="ChEBI" id="CHEBI:15377"/>
        <dbReference type="ChEBI" id="CHEBI:15378"/>
        <dbReference type="ChEBI" id="CHEBI:30616"/>
        <dbReference type="ChEBI" id="CHEBI:43474"/>
        <dbReference type="ChEBI" id="CHEBI:456216"/>
    </reaction>
</comment>
<dbReference type="InterPro" id="IPR044492">
    <property type="entry name" value="P_typ_ATPase_HD_dom"/>
</dbReference>
<dbReference type="SFLD" id="SFLDF00027">
    <property type="entry name" value="p-type_atpase"/>
    <property type="match status" value="1"/>
</dbReference>
<dbReference type="Pfam" id="PF00702">
    <property type="entry name" value="Hydrolase"/>
    <property type="match status" value="1"/>
</dbReference>
<dbReference type="GO" id="GO:0005388">
    <property type="term" value="F:P-type calcium transporter activity"/>
    <property type="evidence" value="ECO:0007669"/>
    <property type="project" value="TreeGrafter"/>
</dbReference>
<evidence type="ECO:0000256" key="4">
    <source>
        <dbReference type="ARBA" id="ARBA00022842"/>
    </source>
</evidence>
<dbReference type="Gene3D" id="3.40.1110.10">
    <property type="entry name" value="Calcium-transporting ATPase, cytoplasmic domain N"/>
    <property type="match status" value="1"/>
</dbReference>
<dbReference type="InterPro" id="IPR059000">
    <property type="entry name" value="ATPase_P-type_domA"/>
</dbReference>
<organism evidence="11 12">
    <name type="scientific">Rhodococcus opacus RKJ300 = JCM 13270</name>
    <dbReference type="NCBI Taxonomy" id="1165867"/>
    <lineage>
        <taxon>Bacteria</taxon>
        <taxon>Bacillati</taxon>
        <taxon>Actinomycetota</taxon>
        <taxon>Actinomycetes</taxon>
        <taxon>Mycobacteriales</taxon>
        <taxon>Nocardiaceae</taxon>
        <taxon>Rhodococcus</taxon>
    </lineage>
</organism>
<dbReference type="SFLD" id="SFLDG00002">
    <property type="entry name" value="C1.7:_P-type_atpase_like"/>
    <property type="match status" value="1"/>
</dbReference>
<accession>I0WWW7</accession>
<dbReference type="Proteomes" id="UP000006447">
    <property type="component" value="Unassembled WGS sequence"/>
</dbReference>
<dbReference type="Gene3D" id="3.40.50.1000">
    <property type="entry name" value="HAD superfamily/HAD-like"/>
    <property type="match status" value="3"/>
</dbReference>
<dbReference type="Gene3D" id="1.20.1110.10">
    <property type="entry name" value="Calcium-transporting ATPase, transmembrane domain"/>
    <property type="match status" value="2"/>
</dbReference>
<feature type="domain" description="Cation-transporting P-type ATPase C-terminal" evidence="10">
    <location>
        <begin position="1280"/>
        <end position="1428"/>
    </location>
</feature>
<feature type="domain" description="P-type ATPase A" evidence="9">
    <location>
        <begin position="728"/>
        <end position="834"/>
    </location>
</feature>
<keyword evidence="6" id="KW-1133">Transmembrane helix</keyword>
<dbReference type="SUPFAM" id="SSF81653">
    <property type="entry name" value="Calcium ATPase, transduction domain A"/>
    <property type="match status" value="1"/>
</dbReference>
<gene>
    <name evidence="11" type="ORF">W59_05928</name>
</gene>
<evidence type="ECO:0000256" key="6">
    <source>
        <dbReference type="ARBA" id="ARBA00022989"/>
    </source>
</evidence>
<dbReference type="Gene3D" id="2.70.150.10">
    <property type="entry name" value="Calcium-transporting ATPase, cytoplasmic transduction domain A"/>
    <property type="match status" value="1"/>
</dbReference>
<dbReference type="GO" id="GO:0046872">
    <property type="term" value="F:metal ion binding"/>
    <property type="evidence" value="ECO:0007669"/>
    <property type="project" value="UniProtKB-KW"/>
</dbReference>
<comment type="caution">
    <text evidence="11">The sequence shown here is derived from an EMBL/GenBank/DDBJ whole genome shotgun (WGS) entry which is preliminary data.</text>
</comment>
<keyword evidence="7" id="KW-0472">Membrane</keyword>